<proteinExistence type="predicted"/>
<evidence type="ECO:0000313" key="3">
    <source>
        <dbReference type="EMBL" id="SDZ41540.1"/>
    </source>
</evidence>
<sequence>MSVTNTLLYFVGIPVLIVLVIGGLVMLTSRSGHAGGGDKRYRPGRPFDFTPVWFLSSPEQVAQPETLGRKVLPGGVPAPAVRAGGETDAARTRAGVTGGASDRW</sequence>
<keyword evidence="2" id="KW-0472">Membrane</keyword>
<organism evidence="3 4">
    <name type="scientific">Micromonospora pattaloongensis</name>
    <dbReference type="NCBI Taxonomy" id="405436"/>
    <lineage>
        <taxon>Bacteria</taxon>
        <taxon>Bacillati</taxon>
        <taxon>Actinomycetota</taxon>
        <taxon>Actinomycetes</taxon>
        <taxon>Micromonosporales</taxon>
        <taxon>Micromonosporaceae</taxon>
        <taxon>Micromonospora</taxon>
    </lineage>
</organism>
<evidence type="ECO:0000256" key="1">
    <source>
        <dbReference type="SAM" id="MobiDB-lite"/>
    </source>
</evidence>
<accession>A0A1H3SUW3</accession>
<feature type="region of interest" description="Disordered" evidence="1">
    <location>
        <begin position="78"/>
        <end position="104"/>
    </location>
</feature>
<dbReference type="OrthoDB" id="5193416at2"/>
<keyword evidence="4" id="KW-1185">Reference proteome</keyword>
<protein>
    <submittedName>
        <fullName evidence="3">Uncharacterized protein</fullName>
    </submittedName>
</protein>
<name>A0A1H3SUW3_9ACTN</name>
<feature type="transmembrane region" description="Helical" evidence="2">
    <location>
        <begin position="6"/>
        <end position="27"/>
    </location>
</feature>
<dbReference type="AlphaFoldDB" id="A0A1H3SUW3"/>
<dbReference type="STRING" id="405436.SAMN05444365_11446"/>
<reference evidence="4" key="1">
    <citation type="submission" date="2016-10" db="EMBL/GenBank/DDBJ databases">
        <authorList>
            <person name="Varghese N."/>
            <person name="Submissions S."/>
        </authorList>
    </citation>
    <scope>NUCLEOTIDE SEQUENCE [LARGE SCALE GENOMIC DNA]</scope>
    <source>
        <strain evidence="4">DSM 45245</strain>
    </source>
</reference>
<keyword evidence="2" id="KW-0812">Transmembrane</keyword>
<dbReference type="EMBL" id="FNPH01000014">
    <property type="protein sequence ID" value="SDZ41540.1"/>
    <property type="molecule type" value="Genomic_DNA"/>
</dbReference>
<gene>
    <name evidence="3" type="ORF">SAMN05444365_11446</name>
</gene>
<evidence type="ECO:0000256" key="2">
    <source>
        <dbReference type="SAM" id="Phobius"/>
    </source>
</evidence>
<keyword evidence="2" id="KW-1133">Transmembrane helix</keyword>
<evidence type="ECO:0000313" key="4">
    <source>
        <dbReference type="Proteomes" id="UP000242415"/>
    </source>
</evidence>
<dbReference type="Proteomes" id="UP000242415">
    <property type="component" value="Unassembled WGS sequence"/>
</dbReference>